<feature type="domain" description="F-box" evidence="1">
    <location>
        <begin position="107"/>
        <end position="132"/>
    </location>
</feature>
<dbReference type="EMBL" id="CAJVCH010286616">
    <property type="protein sequence ID" value="CAG7784978.1"/>
    <property type="molecule type" value="Genomic_DNA"/>
</dbReference>
<dbReference type="InterPro" id="IPR001810">
    <property type="entry name" value="F-box_dom"/>
</dbReference>
<evidence type="ECO:0000313" key="2">
    <source>
        <dbReference type="EMBL" id="CAG7784978.1"/>
    </source>
</evidence>
<organism evidence="2 3">
    <name type="scientific">Allacma fusca</name>
    <dbReference type="NCBI Taxonomy" id="39272"/>
    <lineage>
        <taxon>Eukaryota</taxon>
        <taxon>Metazoa</taxon>
        <taxon>Ecdysozoa</taxon>
        <taxon>Arthropoda</taxon>
        <taxon>Hexapoda</taxon>
        <taxon>Collembola</taxon>
        <taxon>Symphypleona</taxon>
        <taxon>Sminthuridae</taxon>
        <taxon>Allacma</taxon>
    </lineage>
</organism>
<dbReference type="Pfam" id="PF00646">
    <property type="entry name" value="F-box"/>
    <property type="match status" value="1"/>
</dbReference>
<dbReference type="Proteomes" id="UP000708208">
    <property type="component" value="Unassembled WGS sequence"/>
</dbReference>
<evidence type="ECO:0000259" key="1">
    <source>
        <dbReference type="Pfam" id="PF00646"/>
    </source>
</evidence>
<gene>
    <name evidence="2" type="ORF">AFUS01_LOCUS23631</name>
</gene>
<evidence type="ECO:0000313" key="3">
    <source>
        <dbReference type="Proteomes" id="UP000708208"/>
    </source>
</evidence>
<keyword evidence="3" id="KW-1185">Reference proteome</keyword>
<accession>A0A8J2P7X6</accession>
<protein>
    <recommendedName>
        <fullName evidence="1">F-box domain-containing protein</fullName>
    </recommendedName>
</protein>
<comment type="caution">
    <text evidence="2">The sequence shown here is derived from an EMBL/GenBank/DDBJ whole genome shotgun (WGS) entry which is preliminary data.</text>
</comment>
<reference evidence="2" key="1">
    <citation type="submission" date="2021-06" db="EMBL/GenBank/DDBJ databases">
        <authorList>
            <person name="Hodson N. C."/>
            <person name="Mongue J. A."/>
            <person name="Jaron S. K."/>
        </authorList>
    </citation>
    <scope>NUCLEOTIDE SEQUENCE</scope>
</reference>
<proteinExistence type="predicted"/>
<name>A0A8J2P7X6_9HEXA</name>
<sequence>MEQAKKRARLSQELDSLRNEHSETLKFLEETVMLRLVDHLADALPIDSLIKEVRYIFHQANGTLEEEEPGCEVEEEFTIFEDGDKFPVKLESWLITSPVQSVMSNHVIVTEILKYLPFKDLKSSRGVCRSWNWIGTKELEARNCCQITLWDMASDDNCRVGSRYSSTTLQDLLVVMAESETIPCSNFRVHSESLSKMIPFFDSHGHDVRSLTMTRLDTIVNLGYVLKMCTNLEYLKLDLSEYLSELNVEGFFKLFPDKNVGGRHCQVFLPSLLYLEVTLEDDSWINPYVEGRILTALIHASPNLVELRNFKSNLIESVVLLNRINLIKTIHFKPSKENLESFVLLANHQPLLEGLTFECFRMSPAKIETMRKLLESSHRSLISLRTDPLGVLGNDPITNPFGNLQHLTIHHRNVSSSVLPGGIGFASRMFPTLRSVRFEIRVKRPAVNNLFVFRASNKETFQTDQIPTVRVVEVLNEMDSHGLQLIVIKFPNITKITLKETYLPVKLTGSRIWELLPSKLQSLEIFDSTFQFHIEEKNFDCIFTGIPLAVCKNLLREQNVPNGSNPVKRTKSWIGQLTHLRKLRFILHQEESYMNYADWALSSVTAAHGFTLMERLQVVIGYDLQHRMKTVLQKKLEPLEPFVIIQHVPTSF</sequence>
<dbReference type="AlphaFoldDB" id="A0A8J2P7X6"/>